<reference evidence="6" key="1">
    <citation type="submission" date="2021-01" db="EMBL/GenBank/DDBJ databases">
        <authorList>
            <person name="Corre E."/>
            <person name="Pelletier E."/>
            <person name="Niang G."/>
            <person name="Scheremetjew M."/>
            <person name="Finn R."/>
            <person name="Kale V."/>
            <person name="Holt S."/>
            <person name="Cochrane G."/>
            <person name="Meng A."/>
            <person name="Brown T."/>
            <person name="Cohen L."/>
        </authorList>
    </citation>
    <scope>NUCLEOTIDE SEQUENCE</scope>
    <source>
        <strain evidence="6">CCMP645</strain>
    </source>
</reference>
<dbReference type="GO" id="GO:0004672">
    <property type="term" value="F:protein kinase activity"/>
    <property type="evidence" value="ECO:0007669"/>
    <property type="project" value="InterPro"/>
</dbReference>
<dbReference type="SUPFAM" id="SSF56112">
    <property type="entry name" value="Protein kinase-like (PK-like)"/>
    <property type="match status" value="1"/>
</dbReference>
<dbReference type="PROSITE" id="PS50011">
    <property type="entry name" value="PROTEIN_KINASE_DOM"/>
    <property type="match status" value="1"/>
</dbReference>
<keyword evidence="2 3" id="KW-0067">ATP-binding</keyword>
<evidence type="ECO:0000256" key="2">
    <source>
        <dbReference type="ARBA" id="ARBA00022840"/>
    </source>
</evidence>
<dbReference type="EMBL" id="HBIZ01025910">
    <property type="protein sequence ID" value="CAE0763796.1"/>
    <property type="molecule type" value="Transcribed_RNA"/>
</dbReference>
<dbReference type="InterPro" id="IPR008271">
    <property type="entry name" value="Ser/Thr_kinase_AS"/>
</dbReference>
<keyword evidence="1 3" id="KW-0547">Nucleotide-binding</keyword>
<dbReference type="Gene3D" id="1.10.510.10">
    <property type="entry name" value="Transferase(Phosphotransferase) domain 1"/>
    <property type="match status" value="1"/>
</dbReference>
<evidence type="ECO:0000256" key="3">
    <source>
        <dbReference type="PROSITE-ProRule" id="PRU10141"/>
    </source>
</evidence>
<dbReference type="PANTHER" id="PTHR24347">
    <property type="entry name" value="SERINE/THREONINE-PROTEIN KINASE"/>
    <property type="match status" value="1"/>
</dbReference>
<sequence length="646" mass="71180">MAENRGSAGLSNFATLSDVSNSFASGFGRQVRGLRNAKFLRVARSAAKSGAKRMLSLREHGAHLLDVLDCCDGVMVAPTKEQVYVVGRELGFGQTAIVYEGRKRVNGDICALKCFKSDELRNTPYAVDALRAEVEILRALPPHKNVVTLHDVLSTPSTVVLATQLVSHGDMLTPVENSGAYKEQHARRLFAQIIEGVEHLHQSGVAHRDLKLENMCFADAALERVKIIDFGAAAFLNNEGFNEACGTALYAAPEMIPWLMPSVGRGPMYNKEVDYWAIGISLYVMLSGEAPFDQDKSLERLLLEVREARVLFTAPIWKKISKDAIDLIQKMLHPKPSQRMSPTAARTHKWFSNTKLLNPKPPKPQRLRKPTPEENPEDLEVLAALNFMTIVFDPFGATTARGSAAVTGRLGDLRLLVTPEPGTAGLVAVYTVRMWGTEGAFVLPTRQYDTPIAVVGVQRTQLLRWVAGEAPLLPEKVRIPPGSMLEETLACFKPEAHNFHQFLRERGEVAPLTKGPTNSVASLLNARKGKRAQVDRLFLHPEPGLVGPQPVSPRTPPRSREKRYFDYLKQMCSADGWRRFSASIAKFFDTKEAGRTLQKCMGKVRDSAEQVSSQIAARASVINMNKAGSTVSHLSANDRRSAAAEL</sequence>
<dbReference type="PROSITE" id="PS00107">
    <property type="entry name" value="PROTEIN_KINASE_ATP"/>
    <property type="match status" value="1"/>
</dbReference>
<gene>
    <name evidence="6" type="ORF">PCAR00345_LOCUS16408</name>
</gene>
<evidence type="ECO:0000259" key="5">
    <source>
        <dbReference type="PROSITE" id="PS50011"/>
    </source>
</evidence>
<dbReference type="SMART" id="SM00220">
    <property type="entry name" value="S_TKc"/>
    <property type="match status" value="1"/>
</dbReference>
<evidence type="ECO:0000256" key="4">
    <source>
        <dbReference type="SAM" id="MobiDB-lite"/>
    </source>
</evidence>
<dbReference type="InterPro" id="IPR000719">
    <property type="entry name" value="Prot_kinase_dom"/>
</dbReference>
<protein>
    <recommendedName>
        <fullName evidence="5">Protein kinase domain-containing protein</fullName>
    </recommendedName>
</protein>
<dbReference type="GO" id="GO:0005524">
    <property type="term" value="F:ATP binding"/>
    <property type="evidence" value="ECO:0007669"/>
    <property type="project" value="UniProtKB-UniRule"/>
</dbReference>
<dbReference type="Pfam" id="PF00069">
    <property type="entry name" value="Pkinase"/>
    <property type="match status" value="1"/>
</dbReference>
<dbReference type="AlphaFoldDB" id="A0A7S4F059"/>
<feature type="binding site" evidence="3">
    <location>
        <position position="113"/>
    </location>
    <ligand>
        <name>ATP</name>
        <dbReference type="ChEBI" id="CHEBI:30616"/>
    </ligand>
</feature>
<dbReference type="InterPro" id="IPR017441">
    <property type="entry name" value="Protein_kinase_ATP_BS"/>
</dbReference>
<proteinExistence type="predicted"/>
<accession>A0A7S4F059</accession>
<dbReference type="PROSITE" id="PS00108">
    <property type="entry name" value="PROTEIN_KINASE_ST"/>
    <property type="match status" value="1"/>
</dbReference>
<feature type="region of interest" description="Disordered" evidence="4">
    <location>
        <begin position="351"/>
        <end position="374"/>
    </location>
</feature>
<evidence type="ECO:0000313" key="6">
    <source>
        <dbReference type="EMBL" id="CAE0763796.1"/>
    </source>
</evidence>
<name>A0A7S4F059_CHRCT</name>
<feature type="domain" description="Protein kinase" evidence="5">
    <location>
        <begin position="84"/>
        <end position="351"/>
    </location>
</feature>
<evidence type="ECO:0000256" key="1">
    <source>
        <dbReference type="ARBA" id="ARBA00022741"/>
    </source>
</evidence>
<dbReference type="InterPro" id="IPR011009">
    <property type="entry name" value="Kinase-like_dom_sf"/>
</dbReference>
<organism evidence="6">
    <name type="scientific">Chrysotila carterae</name>
    <name type="common">Marine alga</name>
    <name type="synonym">Syracosphaera carterae</name>
    <dbReference type="NCBI Taxonomy" id="13221"/>
    <lineage>
        <taxon>Eukaryota</taxon>
        <taxon>Haptista</taxon>
        <taxon>Haptophyta</taxon>
        <taxon>Prymnesiophyceae</taxon>
        <taxon>Isochrysidales</taxon>
        <taxon>Isochrysidaceae</taxon>
        <taxon>Chrysotila</taxon>
    </lineage>
</organism>